<evidence type="ECO:0000313" key="3">
    <source>
        <dbReference type="Proteomes" id="UP000054776"/>
    </source>
</evidence>
<name>A0A0V1B6P9_TRISP</name>
<feature type="region of interest" description="Disordered" evidence="1">
    <location>
        <begin position="130"/>
        <end position="157"/>
    </location>
</feature>
<dbReference type="AlphaFoldDB" id="A0A0V1B6P9"/>
<keyword evidence="3" id="KW-1185">Reference proteome</keyword>
<gene>
    <name evidence="2" type="ORF">T01_674</name>
</gene>
<feature type="compositionally biased region" description="Low complexity" evidence="1">
    <location>
        <begin position="11"/>
        <end position="20"/>
    </location>
</feature>
<evidence type="ECO:0000313" key="2">
    <source>
        <dbReference type="EMBL" id="KRY32674.1"/>
    </source>
</evidence>
<feature type="compositionally biased region" description="Polar residues" evidence="1">
    <location>
        <begin position="201"/>
        <end position="210"/>
    </location>
</feature>
<sequence length="210" mass="22946">MESKGGEGGEAAAQSAAAAWWAKATKAAVKQWKAAPDGQSAAQREKPPPDSQGQLDRRRQRSVPLSGDWIGRLCLKLERSDMQPRFDDAKKPSYADKHLDRQTDRHPASQLASQPAGWLVGWMALFSSTSRDPHTAARLEKNEKEKTGEKATTASGAADKKLFANFPAVGNVSLVGERTIQPVGKRNRKTQSYKSERLDTGFTTAKSLSR</sequence>
<evidence type="ECO:0000256" key="1">
    <source>
        <dbReference type="SAM" id="MobiDB-lite"/>
    </source>
</evidence>
<protein>
    <submittedName>
        <fullName evidence="2">Uncharacterized protein</fullName>
    </submittedName>
</protein>
<dbReference type="InParanoid" id="A0A0V1B6P9"/>
<accession>A0A0V1B6P9</accession>
<organism evidence="2 3">
    <name type="scientific">Trichinella spiralis</name>
    <name type="common">Trichina worm</name>
    <dbReference type="NCBI Taxonomy" id="6334"/>
    <lineage>
        <taxon>Eukaryota</taxon>
        <taxon>Metazoa</taxon>
        <taxon>Ecdysozoa</taxon>
        <taxon>Nematoda</taxon>
        <taxon>Enoplea</taxon>
        <taxon>Dorylaimia</taxon>
        <taxon>Trichinellida</taxon>
        <taxon>Trichinellidae</taxon>
        <taxon>Trichinella</taxon>
    </lineage>
</organism>
<comment type="caution">
    <text evidence="2">The sequence shown here is derived from an EMBL/GenBank/DDBJ whole genome shotgun (WGS) entry which is preliminary data.</text>
</comment>
<feature type="compositionally biased region" description="Basic and acidic residues" evidence="1">
    <location>
        <begin position="131"/>
        <end position="149"/>
    </location>
</feature>
<dbReference type="EMBL" id="JYDH01000094">
    <property type="protein sequence ID" value="KRY32674.1"/>
    <property type="molecule type" value="Genomic_DNA"/>
</dbReference>
<feature type="region of interest" description="Disordered" evidence="1">
    <location>
        <begin position="27"/>
        <end position="63"/>
    </location>
</feature>
<feature type="region of interest" description="Disordered" evidence="1">
    <location>
        <begin position="81"/>
        <end position="113"/>
    </location>
</feature>
<dbReference type="OrthoDB" id="10633745at2759"/>
<dbReference type="Proteomes" id="UP000054776">
    <property type="component" value="Unassembled WGS sequence"/>
</dbReference>
<feature type="region of interest" description="Disordered" evidence="1">
    <location>
        <begin position="181"/>
        <end position="210"/>
    </location>
</feature>
<proteinExistence type="predicted"/>
<feature type="region of interest" description="Disordered" evidence="1">
    <location>
        <begin position="1"/>
        <end position="20"/>
    </location>
</feature>
<feature type="compositionally biased region" description="Basic and acidic residues" evidence="1">
    <location>
        <begin position="81"/>
        <end position="107"/>
    </location>
</feature>
<reference evidence="2 3" key="1">
    <citation type="submission" date="2015-01" db="EMBL/GenBank/DDBJ databases">
        <title>Evolution of Trichinella species and genotypes.</title>
        <authorList>
            <person name="Korhonen P.K."/>
            <person name="Edoardo P."/>
            <person name="Giuseppe L.R."/>
            <person name="Gasser R.B."/>
        </authorList>
    </citation>
    <scope>NUCLEOTIDE SEQUENCE [LARGE SCALE GENOMIC DNA]</scope>
    <source>
        <strain evidence="2">ISS3</strain>
    </source>
</reference>